<dbReference type="CDD" id="cd06580">
    <property type="entry name" value="TM_PBP1_transp_TpRbsC_like"/>
    <property type="match status" value="1"/>
</dbReference>
<evidence type="ECO:0000256" key="6">
    <source>
        <dbReference type="SAM" id="Phobius"/>
    </source>
</evidence>
<feature type="transmembrane region" description="Helical" evidence="6">
    <location>
        <begin position="166"/>
        <end position="185"/>
    </location>
</feature>
<evidence type="ECO:0000256" key="5">
    <source>
        <dbReference type="ARBA" id="ARBA00023136"/>
    </source>
</evidence>
<feature type="transmembrane region" description="Helical" evidence="6">
    <location>
        <begin position="252"/>
        <end position="277"/>
    </location>
</feature>
<dbReference type="Pfam" id="PF02653">
    <property type="entry name" value="BPD_transp_2"/>
    <property type="match status" value="1"/>
</dbReference>
<dbReference type="PANTHER" id="PTHR47089:SF1">
    <property type="entry name" value="GUANOSINE ABC TRANSPORTER PERMEASE PROTEIN NUPP"/>
    <property type="match status" value="1"/>
</dbReference>
<proteinExistence type="predicted"/>
<dbReference type="AlphaFoldDB" id="A0A2W5R2G1"/>
<name>A0A2W5R2G1_ANCNO</name>
<feature type="transmembrane region" description="Helical" evidence="6">
    <location>
        <begin position="334"/>
        <end position="353"/>
    </location>
</feature>
<dbReference type="GO" id="GO:0005886">
    <property type="term" value="C:plasma membrane"/>
    <property type="evidence" value="ECO:0007669"/>
    <property type="project" value="UniProtKB-SubCell"/>
</dbReference>
<accession>A0A2W5R2G1</accession>
<dbReference type="GO" id="GO:0022857">
    <property type="term" value="F:transmembrane transporter activity"/>
    <property type="evidence" value="ECO:0007669"/>
    <property type="project" value="InterPro"/>
</dbReference>
<keyword evidence="3 6" id="KW-0812">Transmembrane</keyword>
<reference evidence="7 8" key="1">
    <citation type="submission" date="2017-08" db="EMBL/GenBank/DDBJ databases">
        <title>Infants hospitalized years apart are colonized by the same room-sourced microbial strains.</title>
        <authorList>
            <person name="Brooks B."/>
            <person name="Olm M.R."/>
            <person name="Firek B.A."/>
            <person name="Baker R."/>
            <person name="Thomas B.C."/>
            <person name="Morowitz M.J."/>
            <person name="Banfield J.F."/>
        </authorList>
    </citation>
    <scope>NUCLEOTIDE SEQUENCE [LARGE SCALE GENOMIC DNA]</scope>
    <source>
        <strain evidence="7">S2_005_001_R2_27</strain>
    </source>
</reference>
<comment type="subcellular location">
    <subcellularLocation>
        <location evidence="1">Cell membrane</location>
        <topology evidence="1">Multi-pass membrane protein</topology>
    </subcellularLocation>
</comment>
<dbReference type="EMBL" id="QFQD01000028">
    <property type="protein sequence ID" value="PZQ82829.1"/>
    <property type="molecule type" value="Genomic_DNA"/>
</dbReference>
<protein>
    <submittedName>
        <fullName evidence="7">ABC transporter permease</fullName>
    </submittedName>
</protein>
<feature type="transmembrane region" description="Helical" evidence="6">
    <location>
        <begin position="297"/>
        <end position="322"/>
    </location>
</feature>
<evidence type="ECO:0000256" key="2">
    <source>
        <dbReference type="ARBA" id="ARBA00022475"/>
    </source>
</evidence>
<evidence type="ECO:0000313" key="8">
    <source>
        <dbReference type="Proteomes" id="UP000248887"/>
    </source>
</evidence>
<keyword evidence="2" id="KW-1003">Cell membrane</keyword>
<dbReference type="Proteomes" id="UP000248887">
    <property type="component" value="Unassembled WGS sequence"/>
</dbReference>
<dbReference type="InterPro" id="IPR001851">
    <property type="entry name" value="ABC_transp_permease"/>
</dbReference>
<evidence type="ECO:0000256" key="1">
    <source>
        <dbReference type="ARBA" id="ARBA00004651"/>
    </source>
</evidence>
<comment type="caution">
    <text evidence="7">The sequence shown here is derived from an EMBL/GenBank/DDBJ whole genome shotgun (WGS) entry which is preliminary data.</text>
</comment>
<evidence type="ECO:0000256" key="4">
    <source>
        <dbReference type="ARBA" id="ARBA00022989"/>
    </source>
</evidence>
<sequence>MSDTTDIATPDLGSEPLLAPRGGVWRDRARLLALALGPVLGSIVLSGLVLLALGVDPFAYYGYVVERGLLNPYGLQATLTRMGPLLLIAAGLIVAFRAGIWNLGGDGQFLLSAVIVAALGPLLAPYLPVWAVLLIGLVVGAMVGAAWSVLPALLKAYQGVNEIITTLMMTFLGVSLANVLVKLFFRDPTTTVPQTRTLVVADRLPRLFDTTISSGLIIGLVAIVVVHLVMTRTAFGLKLRIVGANPRAAIHAGLSVPTLTVATFAISAALAGLAGAVEIMGVQGNVRADWNPAYSLTVVPLVFLARFNGFASIAFVFLFSVLSIGGESAARRTGVPNFFTLVVVAILLVMLGITEYLDQRRRAAGK</sequence>
<gene>
    <name evidence="7" type="ORF">DI549_10240</name>
</gene>
<feature type="transmembrane region" description="Helical" evidence="6">
    <location>
        <begin position="73"/>
        <end position="96"/>
    </location>
</feature>
<evidence type="ECO:0000256" key="3">
    <source>
        <dbReference type="ARBA" id="ARBA00022692"/>
    </source>
</evidence>
<evidence type="ECO:0000313" key="7">
    <source>
        <dbReference type="EMBL" id="PZQ82829.1"/>
    </source>
</evidence>
<dbReference type="PANTHER" id="PTHR47089">
    <property type="entry name" value="ABC TRANSPORTER, PERMEASE PROTEIN"/>
    <property type="match status" value="1"/>
</dbReference>
<organism evidence="7 8">
    <name type="scientific">Ancylobacter novellus</name>
    <name type="common">Thiobacillus novellus</name>
    <dbReference type="NCBI Taxonomy" id="921"/>
    <lineage>
        <taxon>Bacteria</taxon>
        <taxon>Pseudomonadati</taxon>
        <taxon>Pseudomonadota</taxon>
        <taxon>Alphaproteobacteria</taxon>
        <taxon>Hyphomicrobiales</taxon>
        <taxon>Xanthobacteraceae</taxon>
        <taxon>Ancylobacter</taxon>
    </lineage>
</organism>
<feature type="transmembrane region" description="Helical" evidence="6">
    <location>
        <begin position="31"/>
        <end position="53"/>
    </location>
</feature>
<feature type="transmembrane region" description="Helical" evidence="6">
    <location>
        <begin position="108"/>
        <end position="127"/>
    </location>
</feature>
<keyword evidence="4 6" id="KW-1133">Transmembrane helix</keyword>
<keyword evidence="5 6" id="KW-0472">Membrane</keyword>
<feature type="transmembrane region" description="Helical" evidence="6">
    <location>
        <begin position="212"/>
        <end position="231"/>
    </location>
</feature>
<feature type="transmembrane region" description="Helical" evidence="6">
    <location>
        <begin position="133"/>
        <end position="154"/>
    </location>
</feature>